<evidence type="ECO:0008006" key="3">
    <source>
        <dbReference type="Google" id="ProtNLM"/>
    </source>
</evidence>
<evidence type="ECO:0000313" key="1">
    <source>
        <dbReference type="EMBL" id="BCU82408.1"/>
    </source>
</evidence>
<dbReference type="RefSeq" id="WP_212772747.1">
    <property type="nucleotide sequence ID" value="NZ_AP024601.1"/>
</dbReference>
<dbReference type="AlphaFoldDB" id="A0A8D5UGR5"/>
<keyword evidence="2" id="KW-1185">Reference proteome</keyword>
<gene>
    <name evidence="1" type="ORF">JIR001_21910</name>
</gene>
<accession>A0A8D5UGR5</accession>
<sequence length="306" mass="34758">MLFSNPLAVTSAPDLHQLHTISKLGIRRVELQLSSTRYSTEELADLFRTSGSEPIAFRVPPHMGLGTPTFHLEHWRYWLETVAPLFPESPKWVIGFGATVSLGEIFEFLDERPHDFNALHDFKTKYVETVINQLRQIEEIAKPLDIQLLIENAPMGGSLYFEPGQARIHPALRTPRHLLQITQTTGVKLCLDTAHARIVSNILSYMHRSRSIFTGATEKEILNAPRSWQEFYKQTKDHIALVRLSYAVSWGDTPQTAHIPFPKEAHSELLDFAEEVDTATPITLVAGETSEQLPSFLDTLRQLKKR</sequence>
<reference evidence="1" key="2">
    <citation type="journal article" date="2021" name="Microbiol. Resour. Announc.">
        <title>Complete Genome Sequence of Polycladomyces abyssicola JIR-001T, Isolated from Hemipelagic Sediment in Deep Seawater.</title>
        <authorList>
            <person name="Tsubouchi T."/>
            <person name="Kaneko Y."/>
        </authorList>
    </citation>
    <scope>NUCLEOTIDE SEQUENCE</scope>
    <source>
        <strain evidence="1">JIR-001</strain>
    </source>
</reference>
<protein>
    <recommendedName>
        <fullName evidence="3">Xylose isomerase-like TIM barrel domain-containing protein</fullName>
    </recommendedName>
</protein>
<dbReference type="EMBL" id="AP024601">
    <property type="protein sequence ID" value="BCU82408.1"/>
    <property type="molecule type" value="Genomic_DNA"/>
</dbReference>
<evidence type="ECO:0000313" key="2">
    <source>
        <dbReference type="Proteomes" id="UP000677436"/>
    </source>
</evidence>
<dbReference type="KEGG" id="pabs:JIR001_21910"/>
<organism evidence="1 2">
    <name type="scientific">Polycladomyces abyssicola</name>
    <dbReference type="NCBI Taxonomy" id="1125966"/>
    <lineage>
        <taxon>Bacteria</taxon>
        <taxon>Bacillati</taxon>
        <taxon>Bacillota</taxon>
        <taxon>Bacilli</taxon>
        <taxon>Bacillales</taxon>
        <taxon>Thermoactinomycetaceae</taxon>
        <taxon>Polycladomyces</taxon>
    </lineage>
</organism>
<dbReference type="Proteomes" id="UP000677436">
    <property type="component" value="Chromosome"/>
</dbReference>
<dbReference type="InterPro" id="IPR036237">
    <property type="entry name" value="Xyl_isomerase-like_sf"/>
</dbReference>
<dbReference type="Gene3D" id="3.20.20.150">
    <property type="entry name" value="Divalent-metal-dependent TIM barrel enzymes"/>
    <property type="match status" value="1"/>
</dbReference>
<proteinExistence type="predicted"/>
<name>A0A8D5UGR5_9BACL</name>
<dbReference type="SUPFAM" id="SSF51658">
    <property type="entry name" value="Xylose isomerase-like"/>
    <property type="match status" value="1"/>
</dbReference>
<reference evidence="1" key="1">
    <citation type="journal article" date="2013" name="Int. J. Syst. Evol. Microbiol.">
        <title>Polycladomyces abyssicola gen. nov., sp. nov., a thermophilic filamentous bacterium isolated from hemipelagic sediment.</title>
        <authorList>
            <person name="Tsubouchi T."/>
            <person name="Shimane Y."/>
            <person name="Mori K."/>
            <person name="Usui K."/>
            <person name="Hiraki T."/>
            <person name="Tame A."/>
            <person name="Uematsu K."/>
            <person name="Maruyama T."/>
            <person name="Hatada Y."/>
        </authorList>
    </citation>
    <scope>NUCLEOTIDE SEQUENCE</scope>
    <source>
        <strain evidence="1">JIR-001</strain>
    </source>
</reference>